<gene>
    <name evidence="1" type="ORF">AMORRO_LOCUS3805</name>
</gene>
<proteinExistence type="predicted"/>
<dbReference type="SUPFAM" id="SSF52047">
    <property type="entry name" value="RNI-like"/>
    <property type="match status" value="1"/>
</dbReference>
<dbReference type="OrthoDB" id="2361777at2759"/>
<name>A0A9N8ZZL1_9GLOM</name>
<dbReference type="Gene3D" id="3.80.10.10">
    <property type="entry name" value="Ribonuclease Inhibitor"/>
    <property type="match status" value="1"/>
</dbReference>
<protein>
    <submittedName>
        <fullName evidence="1">10661_t:CDS:1</fullName>
    </submittedName>
</protein>
<dbReference type="Proteomes" id="UP000789342">
    <property type="component" value="Unassembled WGS sequence"/>
</dbReference>
<accession>A0A9N8ZZL1</accession>
<keyword evidence="2" id="KW-1185">Reference proteome</keyword>
<reference evidence="1" key="1">
    <citation type="submission" date="2021-06" db="EMBL/GenBank/DDBJ databases">
        <authorList>
            <person name="Kallberg Y."/>
            <person name="Tangrot J."/>
            <person name="Rosling A."/>
        </authorList>
    </citation>
    <scope>NUCLEOTIDE SEQUENCE</scope>
    <source>
        <strain evidence="1">CL551</strain>
    </source>
</reference>
<evidence type="ECO:0000313" key="1">
    <source>
        <dbReference type="EMBL" id="CAG8512626.1"/>
    </source>
</evidence>
<dbReference type="InterPro" id="IPR032675">
    <property type="entry name" value="LRR_dom_sf"/>
</dbReference>
<evidence type="ECO:0000313" key="2">
    <source>
        <dbReference type="Proteomes" id="UP000789342"/>
    </source>
</evidence>
<organism evidence="1 2">
    <name type="scientific">Acaulospora morrowiae</name>
    <dbReference type="NCBI Taxonomy" id="94023"/>
    <lineage>
        <taxon>Eukaryota</taxon>
        <taxon>Fungi</taxon>
        <taxon>Fungi incertae sedis</taxon>
        <taxon>Mucoromycota</taxon>
        <taxon>Glomeromycotina</taxon>
        <taxon>Glomeromycetes</taxon>
        <taxon>Diversisporales</taxon>
        <taxon>Acaulosporaceae</taxon>
        <taxon>Acaulospora</taxon>
    </lineage>
</organism>
<dbReference type="AlphaFoldDB" id="A0A9N8ZZL1"/>
<sequence>MPPALDFDVLMMIFAQVLLDGSHTTDYRSLRSCSLVNKKWCEAAIPILWENPFILPPKLSKYDPEQHQEEDVANWTKSGKIIETLLRCLSRMELEQFHKDIQNKFHHNAPKFLTVSNHSTFAYPKFMRSLSIHGLYQSSLSWFNSLYDSPKKTQDFTFSDKQEFIDLLVRRLLGLYVNHGVRFRRVTIGQLNDLNVMLMFWSNSLFSKEYKVLFGSLQDLDIGYMKEGKVAEMVESWNDFSTLTSLTIKMSTHLSKILASSRHLKKIKILDGRTQSILPILSLPTPSVALQSITFKFVEFDENDPWELLSSFTNLEKLKLINCWIHPDVDYEAKKIMGFKVTKVKFEKLKLFVCSNPRSSGMSIENEGKTLLVQWGVLQHAVVVSENLESSKTRIYHEKLDKGIEVDRIEHNLYKNYMKQINKILNTSKTPECLGKKE</sequence>
<comment type="caution">
    <text evidence="1">The sequence shown here is derived from an EMBL/GenBank/DDBJ whole genome shotgun (WGS) entry which is preliminary data.</text>
</comment>
<dbReference type="EMBL" id="CAJVPV010001930">
    <property type="protein sequence ID" value="CAG8512626.1"/>
    <property type="molecule type" value="Genomic_DNA"/>
</dbReference>